<proteinExistence type="predicted"/>
<keyword evidence="3" id="KW-1185">Reference proteome</keyword>
<name>A0A1J6WVA0_9BACI</name>
<gene>
    <name evidence="2" type="ORF">BHE18_02460</name>
</gene>
<dbReference type="EMBL" id="MINN01000117">
    <property type="protein sequence ID" value="OIU69793.1"/>
    <property type="molecule type" value="Genomic_DNA"/>
</dbReference>
<dbReference type="Proteomes" id="UP000182062">
    <property type="component" value="Unassembled WGS sequence"/>
</dbReference>
<evidence type="ECO:0000256" key="1">
    <source>
        <dbReference type="SAM" id="MobiDB-lite"/>
    </source>
</evidence>
<sequence>MGKNHEKKHVDRNCGSSRQPGDDTTVPVPFRPIFPWSSMQTGTLFGPLNADRDTVPVPLSHLDNVLNLQITYL</sequence>
<evidence type="ECO:0000313" key="2">
    <source>
        <dbReference type="EMBL" id="OIU69793.1"/>
    </source>
</evidence>
<feature type="region of interest" description="Disordered" evidence="1">
    <location>
        <begin position="1"/>
        <end position="29"/>
    </location>
</feature>
<protein>
    <submittedName>
        <fullName evidence="2">Uncharacterized protein</fullName>
    </submittedName>
</protein>
<evidence type="ECO:0000313" key="3">
    <source>
        <dbReference type="Proteomes" id="UP000182062"/>
    </source>
</evidence>
<dbReference type="AlphaFoldDB" id="A0A1J6WVA0"/>
<organism evidence="2 3">
    <name type="scientific">Rossellomorea aquimaris</name>
    <dbReference type="NCBI Taxonomy" id="189382"/>
    <lineage>
        <taxon>Bacteria</taxon>
        <taxon>Bacillati</taxon>
        <taxon>Bacillota</taxon>
        <taxon>Bacilli</taxon>
        <taxon>Bacillales</taxon>
        <taxon>Bacillaceae</taxon>
        <taxon>Rossellomorea</taxon>
    </lineage>
</organism>
<reference evidence="2 3" key="1">
    <citation type="submission" date="2016-09" db="EMBL/GenBank/DDBJ databases">
        <title>Bacillus aquimaris SAMM genome sequence reveals colonization and biosurfactant production capacities.</title>
        <authorList>
            <person name="Waghmode S.R."/>
            <person name="Suryavanshi M.V."/>
        </authorList>
    </citation>
    <scope>NUCLEOTIDE SEQUENCE [LARGE SCALE GENOMIC DNA]</scope>
    <source>
        <strain evidence="2 3">SAMM</strain>
    </source>
</reference>
<accession>A0A1J6WVA0</accession>
<comment type="caution">
    <text evidence="2">The sequence shown here is derived from an EMBL/GenBank/DDBJ whole genome shotgun (WGS) entry which is preliminary data.</text>
</comment>